<reference evidence="2 3" key="1">
    <citation type="submission" date="2017-04" db="EMBL/GenBank/DDBJ databases">
        <title>Draft genome of the yeast Clavispora lusitaniae type strain CBS 6936.</title>
        <authorList>
            <person name="Durrens P."/>
            <person name="Klopp C."/>
            <person name="Biteau N."/>
            <person name="Fitton-Ouhabi V."/>
            <person name="Dementhon K."/>
            <person name="Accoceberry I."/>
            <person name="Sherman D.J."/>
            <person name="Noel T."/>
        </authorList>
    </citation>
    <scope>NUCLEOTIDE SEQUENCE [LARGE SCALE GENOMIC DNA]</scope>
    <source>
        <strain evidence="2 3">CBS 6936</strain>
    </source>
</reference>
<name>A0AA91PVN5_CLALS</name>
<dbReference type="Proteomes" id="UP000195602">
    <property type="component" value="Unassembled WGS sequence"/>
</dbReference>
<sequence length="103" mass="11551">MKDPAGYPSSFFITFAMSGRGGKALTLVAVGAIGWYTGVKFWQPIIVEQLKKDGNLRDDVYVKDYSDQPKSWQDVKDKVKETLHPGVDFDKKPEDLPVSEAEK</sequence>
<dbReference type="AlphaFoldDB" id="A0AA91PVN5"/>
<feature type="region of interest" description="Disordered" evidence="1">
    <location>
        <begin position="83"/>
        <end position="103"/>
    </location>
</feature>
<comment type="caution">
    <text evidence="2">The sequence shown here is derived from an EMBL/GenBank/DDBJ whole genome shotgun (WGS) entry which is preliminary data.</text>
</comment>
<evidence type="ECO:0000313" key="3">
    <source>
        <dbReference type="Proteomes" id="UP000195602"/>
    </source>
</evidence>
<organism evidence="2 3">
    <name type="scientific">Clavispora lusitaniae</name>
    <name type="common">Candida lusitaniae</name>
    <dbReference type="NCBI Taxonomy" id="36911"/>
    <lineage>
        <taxon>Eukaryota</taxon>
        <taxon>Fungi</taxon>
        <taxon>Dikarya</taxon>
        <taxon>Ascomycota</taxon>
        <taxon>Saccharomycotina</taxon>
        <taxon>Pichiomycetes</taxon>
        <taxon>Metschnikowiaceae</taxon>
        <taxon>Clavispora</taxon>
    </lineage>
</organism>
<dbReference type="KEGG" id="clus:A9F13_26g00528"/>
<dbReference type="EMBL" id="LYUB02000026">
    <property type="protein sequence ID" value="OVF04698.1"/>
    <property type="molecule type" value="Genomic_DNA"/>
</dbReference>
<evidence type="ECO:0000313" key="2">
    <source>
        <dbReference type="EMBL" id="OVF04698.1"/>
    </source>
</evidence>
<protein>
    <submittedName>
        <fullName evidence="2">Uncharacterized protein</fullName>
    </submittedName>
</protein>
<evidence type="ECO:0000256" key="1">
    <source>
        <dbReference type="SAM" id="MobiDB-lite"/>
    </source>
</evidence>
<gene>
    <name evidence="2" type="ORF">A9F13_26g00528</name>
</gene>
<proteinExistence type="predicted"/>
<accession>A0AA91PVN5</accession>